<dbReference type="Gene3D" id="2.60.420.10">
    <property type="entry name" value="Maltose phosphorylase, domain 3"/>
    <property type="match status" value="1"/>
</dbReference>
<feature type="binding site" evidence="5">
    <location>
        <begin position="615"/>
        <end position="616"/>
    </location>
    <ligand>
        <name>substrate</name>
    </ligand>
</feature>
<organism evidence="9 10">
    <name type="scientific">Lacticaseibacillus camelliae DSM 22697 = JCM 13995</name>
    <dbReference type="NCBI Taxonomy" id="1423730"/>
    <lineage>
        <taxon>Bacteria</taxon>
        <taxon>Bacillati</taxon>
        <taxon>Bacillota</taxon>
        <taxon>Bacilli</taxon>
        <taxon>Lactobacillales</taxon>
        <taxon>Lactobacillaceae</taxon>
        <taxon>Lacticaseibacillus</taxon>
    </lineage>
</organism>
<evidence type="ECO:0000256" key="1">
    <source>
        <dbReference type="ARBA" id="ARBA00006768"/>
    </source>
</evidence>
<feature type="domain" description="Glycoside hydrolase family 65 C-terminal" evidence="7">
    <location>
        <begin position="713"/>
        <end position="773"/>
    </location>
</feature>
<evidence type="ECO:0000259" key="8">
    <source>
        <dbReference type="Pfam" id="PF03636"/>
    </source>
</evidence>
<dbReference type="STRING" id="1423730.FC75_GL000669"/>
<dbReference type="PATRIC" id="fig|1423730.4.peg.699"/>
<dbReference type="PANTHER" id="PTHR11051">
    <property type="entry name" value="GLYCOSYL HYDROLASE-RELATED"/>
    <property type="match status" value="1"/>
</dbReference>
<evidence type="ECO:0000313" key="10">
    <source>
        <dbReference type="Proteomes" id="UP000050865"/>
    </source>
</evidence>
<evidence type="ECO:0000259" key="7">
    <source>
        <dbReference type="Pfam" id="PF03633"/>
    </source>
</evidence>
<dbReference type="PIRSF" id="PIRSF036289">
    <property type="entry name" value="Glycosyl_hydrolase_malt_phosph"/>
    <property type="match status" value="1"/>
</dbReference>
<feature type="domain" description="Glycoside hydrolase family 65 N-terminal" evidence="8">
    <location>
        <begin position="25"/>
        <end position="261"/>
    </location>
</feature>
<proteinExistence type="inferred from homology"/>
<evidence type="ECO:0000256" key="3">
    <source>
        <dbReference type="ARBA" id="ARBA00022679"/>
    </source>
</evidence>
<evidence type="ECO:0000256" key="5">
    <source>
        <dbReference type="PIRSR" id="PIRSR036289-51"/>
    </source>
</evidence>
<evidence type="ECO:0000256" key="2">
    <source>
        <dbReference type="ARBA" id="ARBA00022676"/>
    </source>
</evidence>
<accession>A0A0R2FDC7</accession>
<evidence type="ECO:0000259" key="6">
    <source>
        <dbReference type="Pfam" id="PF03632"/>
    </source>
</evidence>
<evidence type="ECO:0000313" key="9">
    <source>
        <dbReference type="EMBL" id="KRN25307.1"/>
    </source>
</evidence>
<comment type="caution">
    <text evidence="9">The sequence shown here is derived from an EMBL/GenBank/DDBJ whole genome shotgun (WGS) entry which is preliminary data.</text>
</comment>
<dbReference type="InterPro" id="IPR005194">
    <property type="entry name" value="Glyco_hydro_65_C"/>
</dbReference>
<feature type="domain" description="Glycoside hydrolase family 65 central catalytic" evidence="6">
    <location>
        <begin position="325"/>
        <end position="702"/>
    </location>
</feature>
<dbReference type="InterPro" id="IPR005196">
    <property type="entry name" value="Glyco_hydro_65_N"/>
</dbReference>
<dbReference type="Gene3D" id="2.70.98.40">
    <property type="entry name" value="Glycoside hydrolase, family 65, N-terminal domain"/>
    <property type="match status" value="1"/>
</dbReference>
<keyword evidence="9" id="KW-0378">Hydrolase</keyword>
<gene>
    <name evidence="9" type="ORF">FC75_GL000669</name>
</gene>
<dbReference type="InterPro" id="IPR008928">
    <property type="entry name" value="6-hairpin_glycosidase_sf"/>
</dbReference>
<dbReference type="SUPFAM" id="SSF48208">
    <property type="entry name" value="Six-hairpin glycosidases"/>
    <property type="match status" value="1"/>
</dbReference>
<dbReference type="Proteomes" id="UP000050865">
    <property type="component" value="Unassembled WGS sequence"/>
</dbReference>
<dbReference type="Pfam" id="PF03636">
    <property type="entry name" value="Glyco_hydro_65N"/>
    <property type="match status" value="1"/>
</dbReference>
<dbReference type="GO" id="GO:0030246">
    <property type="term" value="F:carbohydrate binding"/>
    <property type="evidence" value="ECO:0007669"/>
    <property type="project" value="InterPro"/>
</dbReference>
<dbReference type="AlphaFoldDB" id="A0A0R2FDC7"/>
<reference evidence="9 10" key="1">
    <citation type="journal article" date="2015" name="Genome Announc.">
        <title>Expanding the biotechnology potential of lactobacilli through comparative genomics of 213 strains and associated genera.</title>
        <authorList>
            <person name="Sun Z."/>
            <person name="Harris H.M."/>
            <person name="McCann A."/>
            <person name="Guo C."/>
            <person name="Argimon S."/>
            <person name="Zhang W."/>
            <person name="Yang X."/>
            <person name="Jeffery I.B."/>
            <person name="Cooney J.C."/>
            <person name="Kagawa T.F."/>
            <person name="Liu W."/>
            <person name="Song Y."/>
            <person name="Salvetti E."/>
            <person name="Wrobel A."/>
            <person name="Rasinkangas P."/>
            <person name="Parkhill J."/>
            <person name="Rea M.C."/>
            <person name="O'Sullivan O."/>
            <person name="Ritari J."/>
            <person name="Douillard F.P."/>
            <person name="Paul Ross R."/>
            <person name="Yang R."/>
            <person name="Briner A.E."/>
            <person name="Felis G.E."/>
            <person name="de Vos W.M."/>
            <person name="Barrangou R."/>
            <person name="Klaenhammer T.R."/>
            <person name="Caufield P.W."/>
            <person name="Cui Y."/>
            <person name="Zhang H."/>
            <person name="O'Toole P.W."/>
        </authorList>
    </citation>
    <scope>NUCLEOTIDE SEQUENCE [LARGE SCALE GENOMIC DNA]</scope>
    <source>
        <strain evidence="9 10">DSM 22697</strain>
    </source>
</reference>
<dbReference type="GO" id="GO:0004553">
    <property type="term" value="F:hydrolase activity, hydrolyzing O-glycosyl compounds"/>
    <property type="evidence" value="ECO:0007669"/>
    <property type="project" value="TreeGrafter"/>
</dbReference>
<dbReference type="InterPro" id="IPR012341">
    <property type="entry name" value="6hp_glycosidase-like_sf"/>
</dbReference>
<dbReference type="SUPFAM" id="SSF74650">
    <property type="entry name" value="Galactose mutarotase-like"/>
    <property type="match status" value="1"/>
</dbReference>
<dbReference type="EMBL" id="AYZJ01000014">
    <property type="protein sequence ID" value="KRN25307.1"/>
    <property type="molecule type" value="Genomic_DNA"/>
</dbReference>
<dbReference type="Pfam" id="PF03633">
    <property type="entry name" value="Glyco_hydro_65C"/>
    <property type="match status" value="1"/>
</dbReference>
<keyword evidence="10" id="KW-1185">Reference proteome</keyword>
<dbReference type="GO" id="GO:0005975">
    <property type="term" value="P:carbohydrate metabolic process"/>
    <property type="evidence" value="ECO:0007669"/>
    <property type="project" value="InterPro"/>
</dbReference>
<dbReference type="InterPro" id="IPR011013">
    <property type="entry name" value="Gal_mutarotase_sf_dom"/>
</dbReference>
<dbReference type="InterPro" id="IPR037018">
    <property type="entry name" value="GH65_N"/>
</dbReference>
<comment type="similarity">
    <text evidence="1">Belongs to the glycosyl hydrolase 65 family.</text>
</comment>
<sequence length="784" mass="89723">MAKAKEVTMKTSIKYHQDDPWRLSEATFDPAHLGKYEAIFALGNGYLGTRAATEEANTGEVRNTFVAGTFDRLNEDEVTELPNLPDVFQVALVFNGQRLDLNQGKVLDYERSLNLKTGELSRHFIWRFGRNRYRITTSRFVSLARRHVMGQRIEVTALDGDATLKLSAGINGQVTNTGTQHFNDDVKRLYPHHILQLTTKTNESQVNFAITTQHRLSVPDDRLGYVKTEMLRRRLRATYTLPLTKDDPLTFESITTVYTSRDLDVAYKDRASLRRQGYQAALALEKMNFRQLLTESAAAWADKLWTPMPLEIDTDHARDQLAINFARYHLQIMTPGHDSRMNVAAKGLSGEGYKGHTFWDTEIFLLPYFIFSQPEVARSLVTYRYLGLHGARTKAADNGYRGAQYPWEAAWVDDGESTPVWGATDIVTGEATKIWSGFIEQHITADVAYGVEQYMRATDDEEFARTRGNEIIIDTARFWCSRLEWNPDVDRYEINNVVGPDEYKEHANNNAFTNHMAHWNLLQAMQLIDRLKTNEPAEYQRLDERLDLAALRPEIEERLGKLYLPAPNAEAIIPEDDAYLTLPTIDLKPYLTAGRVGALFDDYNLEQVNHLQVTKQADVILLLFLFERHFSKRVKLKNWQYYEPRTTHDSSLSLLTHTNFAADLGLKRKAYSYYRRARDIDMGTNMNSSDEGIHAASIAGIWSMTVLGFGGVRYLDGRLRIEPNLPDQWRQLSFCLWWHGQKLAVTETNQTLKIRNLTGTRVVEIDHAGASVEIPTHDEVLITR</sequence>
<dbReference type="PANTHER" id="PTHR11051:SF8">
    <property type="entry name" value="PROTEIN-GLUCOSYLGALACTOSYLHYDROXYLYSINE GLUCOSIDASE"/>
    <property type="match status" value="1"/>
</dbReference>
<dbReference type="Gene3D" id="1.50.10.10">
    <property type="match status" value="1"/>
</dbReference>
<dbReference type="InterPro" id="IPR017045">
    <property type="entry name" value="Malt_Pase/Glycosyl_Hdrlase"/>
</dbReference>
<feature type="binding site" evidence="5">
    <location>
        <begin position="359"/>
        <end position="360"/>
    </location>
    <ligand>
        <name>substrate</name>
    </ligand>
</feature>
<name>A0A0R2FDC7_9LACO</name>
<dbReference type="GO" id="GO:0016757">
    <property type="term" value="F:glycosyltransferase activity"/>
    <property type="evidence" value="ECO:0007669"/>
    <property type="project" value="UniProtKB-KW"/>
</dbReference>
<evidence type="ECO:0000256" key="4">
    <source>
        <dbReference type="PIRSR" id="PIRSR036289-50"/>
    </source>
</evidence>
<dbReference type="Pfam" id="PF03632">
    <property type="entry name" value="Glyco_hydro_65m"/>
    <property type="match status" value="1"/>
</dbReference>
<keyword evidence="2" id="KW-0328">Glycosyltransferase</keyword>
<feature type="active site" description="Proton donor" evidence="4">
    <location>
        <position position="502"/>
    </location>
</feature>
<dbReference type="InterPro" id="IPR005195">
    <property type="entry name" value="Glyco_hydro_65_M"/>
</dbReference>
<protein>
    <submittedName>
        <fullName evidence="9">Trehalose maltose hydrolase, phosphorylase</fullName>
    </submittedName>
</protein>
<keyword evidence="3" id="KW-0808">Transferase</keyword>